<reference evidence="3" key="1">
    <citation type="submission" date="2017-04" db="EMBL/GenBank/DDBJ databases">
        <authorList>
            <person name="Varghese N."/>
            <person name="Submissions S."/>
        </authorList>
    </citation>
    <scope>NUCLEOTIDE SEQUENCE [LARGE SCALE GENOMIC DNA]</scope>
    <source>
        <strain evidence="3">RKEM611</strain>
    </source>
</reference>
<dbReference type="GO" id="GO:0043456">
    <property type="term" value="P:regulation of pentose-phosphate shunt"/>
    <property type="evidence" value="ECO:0007669"/>
    <property type="project" value="TreeGrafter"/>
</dbReference>
<dbReference type="Gene3D" id="3.40.50.1240">
    <property type="entry name" value="Phosphoglycerate mutase-like"/>
    <property type="match status" value="1"/>
</dbReference>
<gene>
    <name evidence="2" type="ORF">SAMN06296036_11274</name>
</gene>
<dbReference type="InterPro" id="IPR051695">
    <property type="entry name" value="Phosphoglycerate_Mutase"/>
</dbReference>
<proteinExistence type="predicted"/>
<dbReference type="InterPro" id="IPR029033">
    <property type="entry name" value="His_PPase_superfam"/>
</dbReference>
<dbReference type="OrthoDB" id="5296884at2"/>
<dbReference type="EMBL" id="FWZT01000012">
    <property type="protein sequence ID" value="SMF40356.1"/>
    <property type="molecule type" value="Genomic_DNA"/>
</dbReference>
<evidence type="ECO:0000256" key="1">
    <source>
        <dbReference type="ARBA" id="ARBA00022801"/>
    </source>
</evidence>
<dbReference type="AlphaFoldDB" id="A0A1Y6C1B1"/>
<dbReference type="Pfam" id="PF00300">
    <property type="entry name" value="His_Phos_1"/>
    <property type="match status" value="1"/>
</dbReference>
<sequence>MIFYLRHTTIENLQSLCYGQSEMPLADSYLQELDHIAEELSKLNIEQVFSSPSKRCLRLAHDLFPQKQVCVDDRLRELNFGRWEQKPWGEIAKDQIDVWASNFVHQSPPGGESFESLVNRLQDFHEEHRQQSVSLAVSHGGVLRAVHCLKHRRGLEKAFDHTCKYGSIIGYESDLSSEVQ</sequence>
<protein>
    <submittedName>
        <fullName evidence="2">Alpha-ribazole phosphatase</fullName>
    </submittedName>
</protein>
<dbReference type="PANTHER" id="PTHR46517">
    <property type="entry name" value="FRUCTOSE-2,6-BISPHOSPHATASE TIGAR"/>
    <property type="match status" value="1"/>
</dbReference>
<name>A0A1Y6C1B1_9BACT</name>
<dbReference type="GO" id="GO:0005829">
    <property type="term" value="C:cytosol"/>
    <property type="evidence" value="ECO:0007669"/>
    <property type="project" value="TreeGrafter"/>
</dbReference>
<dbReference type="GO" id="GO:0045820">
    <property type="term" value="P:negative regulation of glycolytic process"/>
    <property type="evidence" value="ECO:0007669"/>
    <property type="project" value="TreeGrafter"/>
</dbReference>
<dbReference type="CDD" id="cd07067">
    <property type="entry name" value="HP_PGM_like"/>
    <property type="match status" value="1"/>
</dbReference>
<keyword evidence="1" id="KW-0378">Hydrolase</keyword>
<dbReference type="GO" id="GO:0004331">
    <property type="term" value="F:fructose-2,6-bisphosphate 2-phosphatase activity"/>
    <property type="evidence" value="ECO:0007669"/>
    <property type="project" value="TreeGrafter"/>
</dbReference>
<evidence type="ECO:0000313" key="3">
    <source>
        <dbReference type="Proteomes" id="UP000192907"/>
    </source>
</evidence>
<dbReference type="STRING" id="1513793.SAMN06296036_11274"/>
<keyword evidence="3" id="KW-1185">Reference proteome</keyword>
<organism evidence="2 3">
    <name type="scientific">Pseudobacteriovorax antillogorgiicola</name>
    <dbReference type="NCBI Taxonomy" id="1513793"/>
    <lineage>
        <taxon>Bacteria</taxon>
        <taxon>Pseudomonadati</taxon>
        <taxon>Bdellovibrionota</taxon>
        <taxon>Oligoflexia</taxon>
        <taxon>Oligoflexales</taxon>
        <taxon>Pseudobacteriovoracaceae</taxon>
        <taxon>Pseudobacteriovorax</taxon>
    </lineage>
</organism>
<dbReference type="Proteomes" id="UP000192907">
    <property type="component" value="Unassembled WGS sequence"/>
</dbReference>
<dbReference type="InterPro" id="IPR013078">
    <property type="entry name" value="His_Pase_superF_clade-1"/>
</dbReference>
<dbReference type="RefSeq" id="WP_132320422.1">
    <property type="nucleotide sequence ID" value="NZ_FWZT01000012.1"/>
</dbReference>
<evidence type="ECO:0000313" key="2">
    <source>
        <dbReference type="EMBL" id="SMF40356.1"/>
    </source>
</evidence>
<dbReference type="PANTHER" id="PTHR46517:SF1">
    <property type="entry name" value="FRUCTOSE-2,6-BISPHOSPHATASE TIGAR"/>
    <property type="match status" value="1"/>
</dbReference>
<dbReference type="SUPFAM" id="SSF53254">
    <property type="entry name" value="Phosphoglycerate mutase-like"/>
    <property type="match status" value="1"/>
</dbReference>
<accession>A0A1Y6C1B1</accession>
<dbReference type="SMART" id="SM00855">
    <property type="entry name" value="PGAM"/>
    <property type="match status" value="1"/>
</dbReference>